<gene>
    <name evidence="1" type="ORF">I7412_39190</name>
</gene>
<dbReference type="RefSeq" id="WP_203006266.1">
    <property type="nucleotide sequence ID" value="NZ_JADWYU010000034.1"/>
</dbReference>
<dbReference type="AlphaFoldDB" id="A0A937UT08"/>
<organism evidence="1 2">
    <name type="scientific">Frankia nepalensis</name>
    <dbReference type="NCBI Taxonomy" id="1836974"/>
    <lineage>
        <taxon>Bacteria</taxon>
        <taxon>Bacillati</taxon>
        <taxon>Actinomycetota</taxon>
        <taxon>Actinomycetes</taxon>
        <taxon>Frankiales</taxon>
        <taxon>Frankiaceae</taxon>
        <taxon>Frankia</taxon>
    </lineage>
</organism>
<protein>
    <submittedName>
        <fullName evidence="1">Uncharacterized protein</fullName>
    </submittedName>
</protein>
<name>A0A937UT08_9ACTN</name>
<evidence type="ECO:0000313" key="1">
    <source>
        <dbReference type="EMBL" id="MBL7633077.1"/>
    </source>
</evidence>
<accession>A0A937UT08</accession>
<proteinExistence type="predicted"/>
<keyword evidence="2" id="KW-1185">Reference proteome</keyword>
<dbReference type="Proteomes" id="UP000604475">
    <property type="component" value="Unassembled WGS sequence"/>
</dbReference>
<reference evidence="1" key="1">
    <citation type="submission" date="2020-12" db="EMBL/GenBank/DDBJ databases">
        <title>Genomic characterization of non-nitrogen-fixing Frankia strains.</title>
        <authorList>
            <person name="Carlos-Shanley C."/>
            <person name="Guerra T."/>
            <person name="Hahn D."/>
        </authorList>
    </citation>
    <scope>NUCLEOTIDE SEQUENCE</scope>
    <source>
        <strain evidence="1">CN6</strain>
    </source>
</reference>
<sequence>MAGSRRPVCEDVIMLTNAELAELAAIPGPAHELERALFCELEAEHPGGHLAQAQAAGDLEWWLCWQPGTRELVVPDLCPATADGGDTVCTLPLAHPGAHSFGLAAAASPNSSTPA</sequence>
<evidence type="ECO:0000313" key="2">
    <source>
        <dbReference type="Proteomes" id="UP000604475"/>
    </source>
</evidence>
<comment type="caution">
    <text evidence="1">The sequence shown here is derived from an EMBL/GenBank/DDBJ whole genome shotgun (WGS) entry which is preliminary data.</text>
</comment>
<dbReference type="EMBL" id="JAEACQ010000369">
    <property type="protein sequence ID" value="MBL7633077.1"/>
    <property type="molecule type" value="Genomic_DNA"/>
</dbReference>